<dbReference type="EMBL" id="BAAASR010000022">
    <property type="protein sequence ID" value="GAA2505042.1"/>
    <property type="molecule type" value="Genomic_DNA"/>
</dbReference>
<sequence>MFCRRPGERLGRQGGTQDAINTTAAAAGAALILAAGAAYGLRRRTARQD</sequence>
<dbReference type="RefSeq" id="WP_344363511.1">
    <property type="nucleotide sequence ID" value="NZ_BAAASR010000022.1"/>
</dbReference>
<feature type="transmembrane region" description="Helical" evidence="1">
    <location>
        <begin position="20"/>
        <end position="41"/>
    </location>
</feature>
<keyword evidence="3" id="KW-1185">Reference proteome</keyword>
<keyword evidence="1" id="KW-0472">Membrane</keyword>
<reference evidence="3" key="1">
    <citation type="journal article" date="2019" name="Int. J. Syst. Evol. Microbiol.">
        <title>The Global Catalogue of Microorganisms (GCM) 10K type strain sequencing project: providing services to taxonomists for standard genome sequencing and annotation.</title>
        <authorList>
            <consortium name="The Broad Institute Genomics Platform"/>
            <consortium name="The Broad Institute Genome Sequencing Center for Infectious Disease"/>
            <person name="Wu L."/>
            <person name="Ma J."/>
        </authorList>
    </citation>
    <scope>NUCLEOTIDE SEQUENCE [LARGE SCALE GENOMIC DNA]</scope>
    <source>
        <strain evidence="3">JCM 5062</strain>
    </source>
</reference>
<protein>
    <recommendedName>
        <fullName evidence="4">Gram-positive cocci surface proteins LPxTG domain-containing protein</fullName>
    </recommendedName>
</protein>
<keyword evidence="1" id="KW-1133">Transmembrane helix</keyword>
<evidence type="ECO:0000313" key="3">
    <source>
        <dbReference type="Proteomes" id="UP001499942"/>
    </source>
</evidence>
<evidence type="ECO:0008006" key="4">
    <source>
        <dbReference type="Google" id="ProtNLM"/>
    </source>
</evidence>
<keyword evidence="1" id="KW-0812">Transmembrane</keyword>
<dbReference type="Proteomes" id="UP001499942">
    <property type="component" value="Unassembled WGS sequence"/>
</dbReference>
<comment type="caution">
    <text evidence="2">The sequence shown here is derived from an EMBL/GenBank/DDBJ whole genome shotgun (WGS) entry which is preliminary data.</text>
</comment>
<name>A0ABP5ZV21_9ACTN</name>
<accession>A0ABP5ZV21</accession>
<dbReference type="NCBIfam" id="TIGR01167">
    <property type="entry name" value="LPXTG_anchor"/>
    <property type="match status" value="1"/>
</dbReference>
<gene>
    <name evidence="2" type="ORF">GCM10010393_42140</name>
</gene>
<proteinExistence type="predicted"/>
<organism evidence="2 3">
    <name type="scientific">Streptomyces gobitricini</name>
    <dbReference type="NCBI Taxonomy" id="68211"/>
    <lineage>
        <taxon>Bacteria</taxon>
        <taxon>Bacillati</taxon>
        <taxon>Actinomycetota</taxon>
        <taxon>Actinomycetes</taxon>
        <taxon>Kitasatosporales</taxon>
        <taxon>Streptomycetaceae</taxon>
        <taxon>Streptomyces</taxon>
    </lineage>
</organism>
<evidence type="ECO:0000313" key="2">
    <source>
        <dbReference type="EMBL" id="GAA2505042.1"/>
    </source>
</evidence>
<evidence type="ECO:0000256" key="1">
    <source>
        <dbReference type="SAM" id="Phobius"/>
    </source>
</evidence>